<keyword evidence="2" id="KW-0489">Methyltransferase</keyword>
<protein>
    <submittedName>
        <fullName evidence="2">S-adenosyl-L-methionine-dependent methyltransferase</fullName>
    </submittedName>
</protein>
<evidence type="ECO:0000313" key="3">
    <source>
        <dbReference type="Proteomes" id="UP000250140"/>
    </source>
</evidence>
<keyword evidence="3" id="KW-1185">Reference proteome</keyword>
<dbReference type="InterPro" id="IPR029063">
    <property type="entry name" value="SAM-dependent_MTases_sf"/>
</dbReference>
<dbReference type="CDD" id="cd02440">
    <property type="entry name" value="AdoMet_MTases"/>
    <property type="match status" value="1"/>
</dbReference>
<name>A0A8E2JV56_9PEZI</name>
<dbReference type="GO" id="GO:0032259">
    <property type="term" value="P:methylation"/>
    <property type="evidence" value="ECO:0007669"/>
    <property type="project" value="UniProtKB-KW"/>
</dbReference>
<dbReference type="Gene3D" id="3.40.50.150">
    <property type="entry name" value="Vaccinia Virus protein VP39"/>
    <property type="match status" value="1"/>
</dbReference>
<dbReference type="PANTHER" id="PTHR43591:SF24">
    <property type="entry name" value="2-METHOXY-6-POLYPRENYL-1,4-BENZOQUINOL METHYLASE, MITOCHONDRIAL"/>
    <property type="match status" value="1"/>
</dbReference>
<keyword evidence="2" id="KW-0808">Transferase</keyword>
<dbReference type="PANTHER" id="PTHR43591">
    <property type="entry name" value="METHYLTRANSFERASE"/>
    <property type="match status" value="1"/>
</dbReference>
<dbReference type="EMBL" id="KV749249">
    <property type="protein sequence ID" value="OCL10384.1"/>
    <property type="molecule type" value="Genomic_DNA"/>
</dbReference>
<dbReference type="Pfam" id="PF13649">
    <property type="entry name" value="Methyltransf_25"/>
    <property type="match status" value="1"/>
</dbReference>
<feature type="domain" description="Methyltransferase" evidence="1">
    <location>
        <begin position="48"/>
        <end position="153"/>
    </location>
</feature>
<evidence type="ECO:0000259" key="1">
    <source>
        <dbReference type="Pfam" id="PF13649"/>
    </source>
</evidence>
<dbReference type="InterPro" id="IPR041698">
    <property type="entry name" value="Methyltransf_25"/>
</dbReference>
<reference evidence="2 3" key="1">
    <citation type="journal article" date="2016" name="Nat. Commun.">
        <title>Ectomycorrhizal ecology is imprinted in the genome of the dominant symbiotic fungus Cenococcum geophilum.</title>
        <authorList>
            <consortium name="DOE Joint Genome Institute"/>
            <person name="Peter M."/>
            <person name="Kohler A."/>
            <person name="Ohm R.A."/>
            <person name="Kuo A."/>
            <person name="Krutzmann J."/>
            <person name="Morin E."/>
            <person name="Arend M."/>
            <person name="Barry K.W."/>
            <person name="Binder M."/>
            <person name="Choi C."/>
            <person name="Clum A."/>
            <person name="Copeland A."/>
            <person name="Grisel N."/>
            <person name="Haridas S."/>
            <person name="Kipfer T."/>
            <person name="LaButti K."/>
            <person name="Lindquist E."/>
            <person name="Lipzen A."/>
            <person name="Maire R."/>
            <person name="Meier B."/>
            <person name="Mihaltcheva S."/>
            <person name="Molinier V."/>
            <person name="Murat C."/>
            <person name="Poggeler S."/>
            <person name="Quandt C.A."/>
            <person name="Sperisen C."/>
            <person name="Tritt A."/>
            <person name="Tisserant E."/>
            <person name="Crous P.W."/>
            <person name="Henrissat B."/>
            <person name="Nehls U."/>
            <person name="Egli S."/>
            <person name="Spatafora J.W."/>
            <person name="Grigoriev I.V."/>
            <person name="Martin F.M."/>
        </authorList>
    </citation>
    <scope>NUCLEOTIDE SEQUENCE [LARGE SCALE GENOMIC DNA]</scope>
    <source>
        <strain evidence="2 3">CBS 207.34</strain>
    </source>
</reference>
<evidence type="ECO:0000313" key="2">
    <source>
        <dbReference type="EMBL" id="OCL10384.1"/>
    </source>
</evidence>
<accession>A0A8E2JV56</accession>
<dbReference type="AlphaFoldDB" id="A0A8E2JV56"/>
<dbReference type="SUPFAM" id="SSF53335">
    <property type="entry name" value="S-adenosyl-L-methionine-dependent methyltransferases"/>
    <property type="match status" value="1"/>
</dbReference>
<sequence length="282" mass="31223">MNFKPDDWNANAQEYAKIPVRDGPLMAPCQAMLKDLTGALPLSESTAVLDVGCGPGTAISMFIDDYGPQIPTTTRLIASDFSSAMVDMVRNRQKQEAANPLWEKLETAVYDAQDLSGVKDGELSHVMGSLVYFMLPDGRKGLSEAHRVLQPGGAFALTSWSEVEWIEILNLAALRVRSFVPKGFDIMGPWRSVEGVKEELEAVGFKDVQARYVDVFMDVTDPTKFVDGFIRSKNPGAVMVVGDFSLEELDRTCEEWNNIVKERYPNPPRKIKGVAVVTSTRK</sequence>
<dbReference type="OrthoDB" id="2013972at2759"/>
<gene>
    <name evidence="2" type="ORF">AOQ84DRAFT_353563</name>
</gene>
<organism evidence="2 3">
    <name type="scientific">Glonium stellatum</name>
    <dbReference type="NCBI Taxonomy" id="574774"/>
    <lineage>
        <taxon>Eukaryota</taxon>
        <taxon>Fungi</taxon>
        <taxon>Dikarya</taxon>
        <taxon>Ascomycota</taxon>
        <taxon>Pezizomycotina</taxon>
        <taxon>Dothideomycetes</taxon>
        <taxon>Pleosporomycetidae</taxon>
        <taxon>Gloniales</taxon>
        <taxon>Gloniaceae</taxon>
        <taxon>Glonium</taxon>
    </lineage>
</organism>
<dbReference type="Proteomes" id="UP000250140">
    <property type="component" value="Unassembled WGS sequence"/>
</dbReference>
<dbReference type="GO" id="GO:0008168">
    <property type="term" value="F:methyltransferase activity"/>
    <property type="evidence" value="ECO:0007669"/>
    <property type="project" value="UniProtKB-KW"/>
</dbReference>
<proteinExistence type="predicted"/>